<feature type="domain" description="Dynein heavy chain C-terminal" evidence="2">
    <location>
        <begin position="187"/>
        <end position="250"/>
    </location>
</feature>
<dbReference type="InterPro" id="IPR026983">
    <property type="entry name" value="DHC"/>
</dbReference>
<keyword evidence="4" id="KW-1185">Reference proteome</keyword>
<dbReference type="GO" id="GO:0051959">
    <property type="term" value="F:dynein light intermediate chain binding"/>
    <property type="evidence" value="ECO:0007669"/>
    <property type="project" value="InterPro"/>
</dbReference>
<dbReference type="GO" id="GO:0045505">
    <property type="term" value="F:dynein intermediate chain binding"/>
    <property type="evidence" value="ECO:0007669"/>
    <property type="project" value="InterPro"/>
</dbReference>
<dbReference type="EMBL" id="CAJNJA010054765">
    <property type="protein sequence ID" value="CAE7853745.1"/>
    <property type="molecule type" value="Genomic_DNA"/>
</dbReference>
<dbReference type="Proteomes" id="UP000601435">
    <property type="component" value="Unassembled WGS sequence"/>
</dbReference>
<feature type="non-terminal residue" evidence="3">
    <location>
        <position position="1"/>
    </location>
</feature>
<sequence length="250" mass="28168">MKMTIEPPKGLKSNLLRAFSSIDPDWFAEACTRSTECKQTFRKMLFGLCFFHALIQERCTYGPLGWNIPYQFSEPDRQICMMQLRMFLEENDSVPYAALRYTAAEANYGGRVTDVHDRRCINFLLTDFYCPEILKDDYKFSPSGIYYAPAYSVSLEPYIEYIRSLPINQMPEAFGLHANANLVAAISEAMRLLGTAAALQPRTGGGGGGASQDDVVMEAATKYLEEVRPPFDTEASNAKYPVDYNESMNT</sequence>
<protein>
    <submittedName>
        <fullName evidence="3">DNAH1 protein</fullName>
    </submittedName>
</protein>
<dbReference type="Gene3D" id="1.10.8.720">
    <property type="entry name" value="Region D6 of dynein motor"/>
    <property type="match status" value="1"/>
</dbReference>
<dbReference type="FunFam" id="1.10.8.720:FF:000001">
    <property type="entry name" value="dynein heavy chain 7, axonemal"/>
    <property type="match status" value="1"/>
</dbReference>
<evidence type="ECO:0000313" key="3">
    <source>
        <dbReference type="EMBL" id="CAE7853745.1"/>
    </source>
</evidence>
<name>A0A813A6S8_9DINO</name>
<dbReference type="GO" id="GO:0030286">
    <property type="term" value="C:dynein complex"/>
    <property type="evidence" value="ECO:0007669"/>
    <property type="project" value="InterPro"/>
</dbReference>
<dbReference type="Pfam" id="PF18199">
    <property type="entry name" value="Dynein_C"/>
    <property type="match status" value="1"/>
</dbReference>
<evidence type="ECO:0000259" key="2">
    <source>
        <dbReference type="Pfam" id="PF18199"/>
    </source>
</evidence>
<evidence type="ECO:0000259" key="1">
    <source>
        <dbReference type="Pfam" id="PF18198"/>
    </source>
</evidence>
<dbReference type="PANTHER" id="PTHR22878:SF68">
    <property type="entry name" value="DYNEIN HEAVY CHAIN 6, AXONEMAL-LIKE"/>
    <property type="match status" value="1"/>
</dbReference>
<dbReference type="Pfam" id="PF18198">
    <property type="entry name" value="AAA_lid_11"/>
    <property type="match status" value="1"/>
</dbReference>
<dbReference type="InterPro" id="IPR042219">
    <property type="entry name" value="AAA_lid_11_sf"/>
</dbReference>
<proteinExistence type="predicted"/>
<dbReference type="InterPro" id="IPR041658">
    <property type="entry name" value="AAA_lid_11"/>
</dbReference>
<organism evidence="3 4">
    <name type="scientific">Symbiodinium necroappetens</name>
    <dbReference type="NCBI Taxonomy" id="1628268"/>
    <lineage>
        <taxon>Eukaryota</taxon>
        <taxon>Sar</taxon>
        <taxon>Alveolata</taxon>
        <taxon>Dinophyceae</taxon>
        <taxon>Suessiales</taxon>
        <taxon>Symbiodiniaceae</taxon>
        <taxon>Symbiodinium</taxon>
    </lineage>
</organism>
<dbReference type="OrthoDB" id="5593012at2759"/>
<accession>A0A813A6S8</accession>
<dbReference type="GO" id="GO:0007018">
    <property type="term" value="P:microtubule-based movement"/>
    <property type="evidence" value="ECO:0007669"/>
    <property type="project" value="InterPro"/>
</dbReference>
<reference evidence="3" key="1">
    <citation type="submission" date="2021-02" db="EMBL/GenBank/DDBJ databases">
        <authorList>
            <person name="Dougan E. K."/>
            <person name="Rhodes N."/>
            <person name="Thang M."/>
            <person name="Chan C."/>
        </authorList>
    </citation>
    <scope>NUCLEOTIDE SEQUENCE</scope>
</reference>
<comment type="caution">
    <text evidence="3">The sequence shown here is derived from an EMBL/GenBank/DDBJ whole genome shotgun (WGS) entry which is preliminary data.</text>
</comment>
<evidence type="ECO:0000313" key="4">
    <source>
        <dbReference type="Proteomes" id="UP000601435"/>
    </source>
</evidence>
<gene>
    <name evidence="3" type="primary">DNAH1</name>
    <name evidence="3" type="ORF">SNEC2469_LOCUS26675</name>
</gene>
<dbReference type="PANTHER" id="PTHR22878">
    <property type="entry name" value="DYNEIN HEAVY CHAIN 6, AXONEMAL-LIKE-RELATED"/>
    <property type="match status" value="1"/>
</dbReference>
<dbReference type="AlphaFoldDB" id="A0A813A6S8"/>
<dbReference type="InterPro" id="IPR041228">
    <property type="entry name" value="Dynein_C"/>
</dbReference>
<feature type="domain" description="Dynein heavy chain AAA lid" evidence="1">
    <location>
        <begin position="41"/>
        <end position="180"/>
    </location>
</feature>